<dbReference type="Pfam" id="PF21305">
    <property type="entry name" value="type_II_gspD_N0"/>
    <property type="match status" value="1"/>
</dbReference>
<keyword evidence="2 8" id="KW-0813">Transport</keyword>
<feature type="domain" description="Secretin/TonB short N-terminal" evidence="10">
    <location>
        <begin position="69"/>
        <end position="115"/>
    </location>
</feature>
<evidence type="ECO:0000256" key="9">
    <source>
        <dbReference type="SAM" id="SignalP"/>
    </source>
</evidence>
<dbReference type="PRINTS" id="PR00811">
    <property type="entry name" value="BCTERIALGSPD"/>
</dbReference>
<evidence type="ECO:0000259" key="10">
    <source>
        <dbReference type="SMART" id="SM00965"/>
    </source>
</evidence>
<organism evidence="11 12">
    <name type="scientific">Eiseniibacteriota bacterium</name>
    <dbReference type="NCBI Taxonomy" id="2212470"/>
    <lineage>
        <taxon>Bacteria</taxon>
        <taxon>Candidatus Eiseniibacteriota</taxon>
    </lineage>
</organism>
<dbReference type="InterPro" id="IPR005644">
    <property type="entry name" value="NolW-like"/>
</dbReference>
<evidence type="ECO:0000313" key="11">
    <source>
        <dbReference type="EMBL" id="NOT32561.1"/>
    </source>
</evidence>
<reference evidence="11 12" key="1">
    <citation type="submission" date="2020-04" db="EMBL/GenBank/DDBJ databases">
        <title>Metagenomic profiling of ammonia- and methane-oxidizing microorganisms in a Dutch drinking water treatment plant.</title>
        <authorList>
            <person name="Poghosyan L."/>
            <person name="Leucker S."/>
        </authorList>
    </citation>
    <scope>NUCLEOTIDE SEQUENCE [LARGE SCALE GENOMIC DNA]</scope>
    <source>
        <strain evidence="11">S-RSF-IL-03</strain>
    </source>
</reference>
<evidence type="ECO:0000256" key="3">
    <source>
        <dbReference type="ARBA" id="ARBA00022692"/>
    </source>
</evidence>
<dbReference type="Pfam" id="PF00263">
    <property type="entry name" value="Secretin"/>
    <property type="match status" value="1"/>
</dbReference>
<dbReference type="PANTHER" id="PTHR30604">
    <property type="entry name" value="PROTEIN TRANSPORT PROTEIN HOFQ"/>
    <property type="match status" value="1"/>
</dbReference>
<dbReference type="PANTHER" id="PTHR30604:SF1">
    <property type="entry name" value="DNA UTILIZATION PROTEIN HOFQ"/>
    <property type="match status" value="1"/>
</dbReference>
<dbReference type="EMBL" id="JABFRW010000002">
    <property type="protein sequence ID" value="NOT32561.1"/>
    <property type="molecule type" value="Genomic_DNA"/>
</dbReference>
<comment type="caution">
    <text evidence="11">The sequence shown here is derived from an EMBL/GenBank/DDBJ whole genome shotgun (WGS) entry which is preliminary data.</text>
</comment>
<evidence type="ECO:0000256" key="8">
    <source>
        <dbReference type="RuleBase" id="RU004004"/>
    </source>
</evidence>
<evidence type="ECO:0000313" key="12">
    <source>
        <dbReference type="Proteomes" id="UP000580839"/>
    </source>
</evidence>
<dbReference type="SMART" id="SM00965">
    <property type="entry name" value="STN"/>
    <property type="match status" value="1"/>
</dbReference>
<keyword evidence="3" id="KW-0812">Transmembrane</keyword>
<gene>
    <name evidence="11" type="primary">pilQ</name>
    <name evidence="11" type="ORF">HOP12_00135</name>
</gene>
<keyword evidence="5" id="KW-0472">Membrane</keyword>
<comment type="subcellular location">
    <subcellularLocation>
        <location evidence="8">Cell outer membrane</location>
    </subcellularLocation>
    <subcellularLocation>
        <location evidence="1">Membrane</location>
    </subcellularLocation>
</comment>
<dbReference type="GO" id="GO:0009279">
    <property type="term" value="C:cell outer membrane"/>
    <property type="evidence" value="ECO:0007669"/>
    <property type="project" value="UniProtKB-SubCell"/>
</dbReference>
<dbReference type="InterPro" id="IPR001775">
    <property type="entry name" value="GspD/PilQ"/>
</dbReference>
<evidence type="ECO:0000256" key="6">
    <source>
        <dbReference type="ARBA" id="ARBA00023237"/>
    </source>
</evidence>
<dbReference type="InterPro" id="IPR013355">
    <property type="entry name" value="Pilus_4_PilQ"/>
</dbReference>
<evidence type="ECO:0000256" key="1">
    <source>
        <dbReference type="ARBA" id="ARBA00004370"/>
    </source>
</evidence>
<dbReference type="InterPro" id="IPR049371">
    <property type="entry name" value="GspD-like_N0"/>
</dbReference>
<proteinExistence type="inferred from homology"/>
<evidence type="ECO:0000256" key="5">
    <source>
        <dbReference type="ARBA" id="ARBA00023136"/>
    </source>
</evidence>
<protein>
    <submittedName>
        <fullName evidence="11">Type IV pilus secretin PilQ</fullName>
    </submittedName>
</protein>
<dbReference type="InterPro" id="IPR011662">
    <property type="entry name" value="Secretin/TonB_short_N"/>
</dbReference>
<accession>A0A849SDK4</accession>
<dbReference type="NCBIfam" id="TIGR02515">
    <property type="entry name" value="IV_pilus_PilQ"/>
    <property type="match status" value="1"/>
</dbReference>
<dbReference type="Gene3D" id="3.30.1370.130">
    <property type="match status" value="1"/>
</dbReference>
<comment type="similarity">
    <text evidence="7">Belongs to the bacterial secretin family.</text>
</comment>
<evidence type="ECO:0000256" key="2">
    <source>
        <dbReference type="ARBA" id="ARBA00022448"/>
    </source>
</evidence>
<keyword evidence="6" id="KW-0998">Cell outer membrane</keyword>
<evidence type="ECO:0000256" key="7">
    <source>
        <dbReference type="RuleBase" id="RU004003"/>
    </source>
</evidence>
<sequence length="453" mass="49260">MTLGKALFGLALVAAVLTWNVGATPALAQDSPAVRQVGLVRTGSGTFSIDVEGADIRTVVRAIGEFSGRNIVVNNEVRGTVRVTLKNVPWQEALRTVLRTNGLDYVEEGSILRVDMMAKLQAEGVEREAARAKQLELVPLETRVVKLNYAQASELQASIQASMSKRGVVQNDRRTNSLIITDLPTSLDKIERMARDLDTTTPQIEITAKLVDVDAEALRGLGIEWNVGPSNGTDAEFFDGTGPIAPDFLHPNNDNENALGGSHNTGIADPTTAINYGISKSWGFIEAQLQVLEQNRKANIISNPRITTVDNREAKILVGQKIPLIVQDVAGNPVSQLQTIGIQLKVTPHLTEDKKIILDLHPEVSDLSTQSTVQGGVIINTSEADTRVMVDDGQTAVIGGLIRTNDSHVRRGIPYLKDIPLIGMLFRSDFTTRQNRELIIFVTPRLLTTMASE</sequence>
<dbReference type="Gene3D" id="3.30.1370.120">
    <property type="match status" value="1"/>
</dbReference>
<dbReference type="Pfam" id="PF03958">
    <property type="entry name" value="Secretin_N"/>
    <property type="match status" value="1"/>
</dbReference>
<evidence type="ECO:0000256" key="4">
    <source>
        <dbReference type="ARBA" id="ARBA00022729"/>
    </source>
</evidence>
<dbReference type="Proteomes" id="UP000580839">
    <property type="component" value="Unassembled WGS sequence"/>
</dbReference>
<dbReference type="AlphaFoldDB" id="A0A849SDK4"/>
<dbReference type="GO" id="GO:0009306">
    <property type="term" value="P:protein secretion"/>
    <property type="evidence" value="ECO:0007669"/>
    <property type="project" value="InterPro"/>
</dbReference>
<dbReference type="InterPro" id="IPR004846">
    <property type="entry name" value="T2SS/T3SS_dom"/>
</dbReference>
<keyword evidence="4 9" id="KW-0732">Signal</keyword>
<dbReference type="InterPro" id="IPR051808">
    <property type="entry name" value="Type_IV_pilus_biogenesis"/>
</dbReference>
<dbReference type="InterPro" id="IPR038591">
    <property type="entry name" value="NolW-like_sf"/>
</dbReference>
<feature type="signal peptide" evidence="9">
    <location>
        <begin position="1"/>
        <end position="28"/>
    </location>
</feature>
<name>A0A849SDK4_UNCEI</name>
<feature type="chain" id="PRO_5032584510" evidence="9">
    <location>
        <begin position="29"/>
        <end position="453"/>
    </location>
</feature>